<dbReference type="RefSeq" id="WP_268600651.1">
    <property type="nucleotide sequence ID" value="NZ_JAMDNP010000119.1"/>
</dbReference>
<keyword evidence="1" id="KW-0175">Coiled coil</keyword>
<evidence type="ECO:0000313" key="3">
    <source>
        <dbReference type="Proteomes" id="UP001527181"/>
    </source>
</evidence>
<proteinExistence type="predicted"/>
<sequence>MDGVEEYKKEIEKLKKLNKFMRDRLEWFAENSFNGDQAYHAHQQALEALAELETELEEEEKQQKDLRYE</sequence>
<comment type="caution">
    <text evidence="2">The sequence shown here is derived from an EMBL/GenBank/DDBJ whole genome shotgun (WGS) entry which is preliminary data.</text>
</comment>
<name>A0ABT4H732_PAEAL</name>
<protein>
    <submittedName>
        <fullName evidence="2">Uncharacterized protein</fullName>
    </submittedName>
</protein>
<evidence type="ECO:0000313" key="2">
    <source>
        <dbReference type="EMBL" id="MCY9764792.1"/>
    </source>
</evidence>
<organism evidence="2 3">
    <name type="scientific">Paenibacillus alvei</name>
    <name type="common">Bacillus alvei</name>
    <dbReference type="NCBI Taxonomy" id="44250"/>
    <lineage>
        <taxon>Bacteria</taxon>
        <taxon>Bacillati</taxon>
        <taxon>Bacillota</taxon>
        <taxon>Bacilli</taxon>
        <taxon>Bacillales</taxon>
        <taxon>Paenibacillaceae</taxon>
        <taxon>Paenibacillus</taxon>
    </lineage>
</organism>
<keyword evidence="3" id="KW-1185">Reference proteome</keyword>
<reference evidence="2 3" key="1">
    <citation type="submission" date="2022-05" db="EMBL/GenBank/DDBJ databases">
        <title>Genome Sequencing of Bee-Associated Microbes.</title>
        <authorList>
            <person name="Dunlap C."/>
        </authorList>
    </citation>
    <scope>NUCLEOTIDE SEQUENCE [LARGE SCALE GENOMIC DNA]</scope>
    <source>
        <strain evidence="2 3">NRRL B-04010</strain>
    </source>
</reference>
<evidence type="ECO:0000256" key="1">
    <source>
        <dbReference type="SAM" id="Coils"/>
    </source>
</evidence>
<accession>A0ABT4H732</accession>
<dbReference type="EMBL" id="JAMDNP010000119">
    <property type="protein sequence ID" value="MCY9764792.1"/>
    <property type="molecule type" value="Genomic_DNA"/>
</dbReference>
<dbReference type="Proteomes" id="UP001527181">
    <property type="component" value="Unassembled WGS sequence"/>
</dbReference>
<feature type="coiled-coil region" evidence="1">
    <location>
        <begin position="4"/>
        <end position="69"/>
    </location>
</feature>
<gene>
    <name evidence="2" type="ORF">M5X12_30320</name>
</gene>